<dbReference type="Proteomes" id="UP000183090">
    <property type="component" value="Unassembled WGS sequence"/>
</dbReference>
<keyword evidence="4" id="KW-1185">Reference proteome</keyword>
<dbReference type="OrthoDB" id="2649700at2"/>
<dbReference type="AlphaFoldDB" id="A0A0F7D4F6"/>
<evidence type="ECO:0000313" key="4">
    <source>
        <dbReference type="Proteomes" id="UP000034029"/>
    </source>
</evidence>
<protein>
    <recommendedName>
        <fullName evidence="6">Ribosomal protein L7/L12 C-terminal domain-containing protein</fullName>
    </recommendedName>
</protein>
<sequence>MGYTLLSVGLVMAFIILALYLKVNDLEKRIKTMKRTLDQLAKQSDMPENPINNELRKLIKEGKDIKAIKKAREALGLSLLEGKEYIDELKNNPTGN</sequence>
<proteinExistence type="predicted"/>
<reference evidence="4" key="2">
    <citation type="submission" date="2015-04" db="EMBL/GenBank/DDBJ databases">
        <title>Complete genome sequence of Salinicoccus halodurans strain H3B36, isolated from the Qaidam basin of China.</title>
        <authorList>
            <person name="Ma Y."/>
            <person name="Jiang K."/>
            <person name="Xue Y."/>
        </authorList>
    </citation>
    <scope>NUCLEOTIDE SEQUENCE [LARGE SCALE GENOMIC DNA]</scope>
    <source>
        <strain evidence="4">H3B36</strain>
    </source>
</reference>
<evidence type="ECO:0000256" key="1">
    <source>
        <dbReference type="SAM" id="Phobius"/>
    </source>
</evidence>
<dbReference type="EMBL" id="CP011366">
    <property type="protein sequence ID" value="AKG74150.1"/>
    <property type="molecule type" value="Genomic_DNA"/>
</dbReference>
<evidence type="ECO:0000313" key="5">
    <source>
        <dbReference type="Proteomes" id="UP000183090"/>
    </source>
</evidence>
<keyword evidence="1" id="KW-1133">Transmembrane helix</keyword>
<dbReference type="RefSeq" id="WP_046790334.1">
    <property type="nucleotide sequence ID" value="NZ_CP011366.1"/>
</dbReference>
<gene>
    <name evidence="2" type="ORF">AAT16_07815</name>
    <name evidence="3" type="ORF">SAMN05216235_0810</name>
</gene>
<organism evidence="3 5">
    <name type="scientific">Salinicoccus halodurans</name>
    <dbReference type="NCBI Taxonomy" id="407035"/>
    <lineage>
        <taxon>Bacteria</taxon>
        <taxon>Bacillati</taxon>
        <taxon>Bacillota</taxon>
        <taxon>Bacilli</taxon>
        <taxon>Bacillales</taxon>
        <taxon>Staphylococcaceae</taxon>
        <taxon>Salinicoccus</taxon>
    </lineage>
</organism>
<dbReference type="KEGG" id="shv:AAT16_07815"/>
<feature type="transmembrane region" description="Helical" evidence="1">
    <location>
        <begin position="6"/>
        <end position="23"/>
    </location>
</feature>
<evidence type="ECO:0008006" key="6">
    <source>
        <dbReference type="Google" id="ProtNLM"/>
    </source>
</evidence>
<name>A0A0F7D4F6_9STAP</name>
<evidence type="ECO:0000313" key="3">
    <source>
        <dbReference type="EMBL" id="SFK61160.1"/>
    </source>
</evidence>
<reference evidence="3 5" key="3">
    <citation type="submission" date="2016-10" db="EMBL/GenBank/DDBJ databases">
        <authorList>
            <person name="Varghese N."/>
            <person name="Submissions S."/>
        </authorList>
    </citation>
    <scope>NUCLEOTIDE SEQUENCE [LARGE SCALE GENOMIC DNA]</scope>
    <source>
        <strain evidence="3 5">CGMCC 1.6501</strain>
    </source>
</reference>
<keyword evidence="1" id="KW-0472">Membrane</keyword>
<evidence type="ECO:0000313" key="2">
    <source>
        <dbReference type="EMBL" id="AKG74150.1"/>
    </source>
</evidence>
<dbReference type="Proteomes" id="UP000034029">
    <property type="component" value="Chromosome"/>
</dbReference>
<reference evidence="2 4" key="1">
    <citation type="journal article" date="2015" name="Int. J. Syst. Evol. Microbiol.">
        <title>Complete genome sequence of Salinicoccus halodurans H3B36, isolated from the Qaidam Basin in China.</title>
        <authorList>
            <person name="Jiang K."/>
            <person name="Xue Y."/>
            <person name="Ma Y."/>
        </authorList>
    </citation>
    <scope>NUCLEOTIDE SEQUENCE [LARGE SCALE GENOMIC DNA]</scope>
    <source>
        <strain evidence="2 4">H3B36</strain>
    </source>
</reference>
<dbReference type="EMBL" id="FOTB01000001">
    <property type="protein sequence ID" value="SFK61160.1"/>
    <property type="molecule type" value="Genomic_DNA"/>
</dbReference>
<accession>A0A0F7D4F6</accession>
<keyword evidence="1" id="KW-0812">Transmembrane</keyword>